<sequence length="110" mass="12303">MEGFTQSRASEHETKNSFKAEHAGEGIEPVKAISNQKSDQPPKSASRMTILKTILLSVDSTIESWLRDVFEAVQKRYGRMLRGAEKKLGIPFVRSSPVKLEKRNLSDGLT</sequence>
<dbReference type="EMBL" id="SBIQ01000087">
    <property type="protein sequence ID" value="KAF7683431.1"/>
    <property type="molecule type" value="Genomic_DNA"/>
</dbReference>
<evidence type="ECO:0000313" key="2">
    <source>
        <dbReference type="EMBL" id="KAF7683431.1"/>
    </source>
</evidence>
<feature type="compositionally biased region" description="Polar residues" evidence="1">
    <location>
        <begin position="33"/>
        <end position="46"/>
    </location>
</feature>
<gene>
    <name evidence="2" type="ORF">TCON_1348</name>
</gene>
<name>A0ABQ7HZ06_9MICR</name>
<comment type="caution">
    <text evidence="2">The sequence shown here is derived from an EMBL/GenBank/DDBJ whole genome shotgun (WGS) entry which is preliminary data.</text>
</comment>
<keyword evidence="3" id="KW-1185">Reference proteome</keyword>
<evidence type="ECO:0000313" key="3">
    <source>
        <dbReference type="Proteomes" id="UP001516464"/>
    </source>
</evidence>
<dbReference type="Proteomes" id="UP001516464">
    <property type="component" value="Unassembled WGS sequence"/>
</dbReference>
<feature type="compositionally biased region" description="Basic and acidic residues" evidence="1">
    <location>
        <begin position="9"/>
        <end position="25"/>
    </location>
</feature>
<proteinExistence type="predicted"/>
<protein>
    <submittedName>
        <fullName evidence="2">Uncharacterized protein</fullName>
    </submittedName>
</protein>
<organism evidence="2 3">
    <name type="scientific">Astathelohania contejeani</name>
    <dbReference type="NCBI Taxonomy" id="164912"/>
    <lineage>
        <taxon>Eukaryota</taxon>
        <taxon>Fungi</taxon>
        <taxon>Fungi incertae sedis</taxon>
        <taxon>Microsporidia</taxon>
        <taxon>Astathelohaniidae</taxon>
        <taxon>Astathelohania</taxon>
    </lineage>
</organism>
<evidence type="ECO:0000256" key="1">
    <source>
        <dbReference type="SAM" id="MobiDB-lite"/>
    </source>
</evidence>
<reference evidence="2 3" key="1">
    <citation type="submission" date="2019-01" db="EMBL/GenBank/DDBJ databases">
        <title>Genomes sequencing and comparative genomics of infectious freshwater microsporidia, Cucumispora dikerogammari and Thelohania contejeani.</title>
        <authorList>
            <person name="Cormier A."/>
            <person name="Giraud I."/>
            <person name="Wattier R."/>
            <person name="Teixeira M."/>
            <person name="Grandjean F."/>
            <person name="Rigaud T."/>
            <person name="Cordaux R."/>
        </authorList>
    </citation>
    <scope>NUCLEOTIDE SEQUENCE [LARGE SCALE GENOMIC DNA]</scope>
    <source>
        <strain evidence="2">T1</strain>
        <tissue evidence="2">Spores</tissue>
    </source>
</reference>
<feature type="region of interest" description="Disordered" evidence="1">
    <location>
        <begin position="1"/>
        <end position="46"/>
    </location>
</feature>
<accession>A0ABQ7HZ06</accession>